<protein>
    <submittedName>
        <fullName evidence="1">Uncharacterized protein</fullName>
    </submittedName>
</protein>
<dbReference type="AlphaFoldDB" id="A0A382B8I0"/>
<gene>
    <name evidence="1" type="ORF">METZ01_LOCUS162446</name>
</gene>
<accession>A0A382B8I0</accession>
<dbReference type="EMBL" id="UINC01028501">
    <property type="protein sequence ID" value="SVB09592.1"/>
    <property type="molecule type" value="Genomic_DNA"/>
</dbReference>
<organism evidence="1">
    <name type="scientific">marine metagenome</name>
    <dbReference type="NCBI Taxonomy" id="408172"/>
    <lineage>
        <taxon>unclassified sequences</taxon>
        <taxon>metagenomes</taxon>
        <taxon>ecological metagenomes</taxon>
    </lineage>
</organism>
<sequence length="40" mass="4494">MFSLGMVAPRFNIESIVDPLGERLLENLAPHDRAQSLVTR</sequence>
<name>A0A382B8I0_9ZZZZ</name>
<proteinExistence type="predicted"/>
<reference evidence="1" key="1">
    <citation type="submission" date="2018-05" db="EMBL/GenBank/DDBJ databases">
        <authorList>
            <person name="Lanie J.A."/>
            <person name="Ng W.-L."/>
            <person name="Kazmierczak K.M."/>
            <person name="Andrzejewski T.M."/>
            <person name="Davidsen T.M."/>
            <person name="Wayne K.J."/>
            <person name="Tettelin H."/>
            <person name="Glass J.I."/>
            <person name="Rusch D."/>
            <person name="Podicherti R."/>
            <person name="Tsui H.-C.T."/>
            <person name="Winkler M.E."/>
        </authorList>
    </citation>
    <scope>NUCLEOTIDE SEQUENCE</scope>
</reference>
<evidence type="ECO:0000313" key="1">
    <source>
        <dbReference type="EMBL" id="SVB09592.1"/>
    </source>
</evidence>